<comment type="caution">
    <text evidence="2">The sequence shown here is derived from an EMBL/GenBank/DDBJ whole genome shotgun (WGS) entry which is preliminary data.</text>
</comment>
<dbReference type="InterPro" id="IPR051944">
    <property type="entry name" value="BEACH_domain_protein"/>
</dbReference>
<evidence type="ECO:0000313" key="2">
    <source>
        <dbReference type="EMBL" id="MEQ2180096.1"/>
    </source>
</evidence>
<keyword evidence="3" id="KW-1185">Reference proteome</keyword>
<accession>A0ABV0P9J2</accession>
<feature type="non-terminal residue" evidence="2">
    <location>
        <position position="1"/>
    </location>
</feature>
<name>A0ABV0P9J2_9TELE</name>
<proteinExistence type="predicted"/>
<protein>
    <submittedName>
        <fullName evidence="2">WD repeat and FYVE domain-containing protein 3</fullName>
    </submittedName>
</protein>
<dbReference type="Proteomes" id="UP001476798">
    <property type="component" value="Unassembled WGS sequence"/>
</dbReference>
<organism evidence="2 3">
    <name type="scientific">Goodea atripinnis</name>
    <dbReference type="NCBI Taxonomy" id="208336"/>
    <lineage>
        <taxon>Eukaryota</taxon>
        <taxon>Metazoa</taxon>
        <taxon>Chordata</taxon>
        <taxon>Craniata</taxon>
        <taxon>Vertebrata</taxon>
        <taxon>Euteleostomi</taxon>
        <taxon>Actinopterygii</taxon>
        <taxon>Neopterygii</taxon>
        <taxon>Teleostei</taxon>
        <taxon>Neoteleostei</taxon>
        <taxon>Acanthomorphata</taxon>
        <taxon>Ovalentaria</taxon>
        <taxon>Atherinomorphae</taxon>
        <taxon>Cyprinodontiformes</taxon>
        <taxon>Goodeidae</taxon>
        <taxon>Goodea</taxon>
    </lineage>
</organism>
<evidence type="ECO:0000256" key="1">
    <source>
        <dbReference type="ARBA" id="ARBA00022574"/>
    </source>
</evidence>
<gene>
    <name evidence="2" type="primary">WDFY3_6</name>
    <name evidence="2" type="ORF">GOODEAATRI_032263</name>
</gene>
<sequence>HLINCFVSAPRQGYYGTSGPPAPVKALTDLKLHSVNPSHPASFSSSSDMVVIHPGAVLAMLDLLPSVSSDSQPEHALDLQLAVANILQLLVNSERNQQVLCEACLHQRLLQRCSQALGDEDHPLHPPLQRMFERLASQALQPIALRYQHRVQVF</sequence>
<evidence type="ECO:0000313" key="3">
    <source>
        <dbReference type="Proteomes" id="UP001476798"/>
    </source>
</evidence>
<dbReference type="PANTHER" id="PTHR46108:SF1">
    <property type="entry name" value="WD REPEAT AND FYVE DOMAIN-CONTAINING PROTEIN 3"/>
    <property type="match status" value="1"/>
</dbReference>
<dbReference type="EMBL" id="JAHRIO010065877">
    <property type="protein sequence ID" value="MEQ2180096.1"/>
    <property type="molecule type" value="Genomic_DNA"/>
</dbReference>
<dbReference type="PANTHER" id="PTHR46108">
    <property type="entry name" value="BLUE CHEESE"/>
    <property type="match status" value="1"/>
</dbReference>
<keyword evidence="1" id="KW-0853">WD repeat</keyword>
<reference evidence="2 3" key="1">
    <citation type="submission" date="2021-06" db="EMBL/GenBank/DDBJ databases">
        <authorList>
            <person name="Palmer J.M."/>
        </authorList>
    </citation>
    <scope>NUCLEOTIDE SEQUENCE [LARGE SCALE GENOMIC DNA]</scope>
    <source>
        <strain evidence="2 3">GA_2019</strain>
        <tissue evidence="2">Muscle</tissue>
    </source>
</reference>